<comment type="caution">
    <text evidence="2">The sequence shown here is derived from an EMBL/GenBank/DDBJ whole genome shotgun (WGS) entry which is preliminary data.</text>
</comment>
<reference evidence="2" key="1">
    <citation type="submission" date="2022-10" db="EMBL/GenBank/DDBJ databases">
        <title>Chryseobacterium babae sp. nov. isolated from the gut of the beetle Oryctes rhinoceros, and Chryseobacterium kimseyorum sp. nov., isolated from a stick insect rearing cage.</title>
        <authorList>
            <person name="Shelomi M."/>
            <person name="Han C.-J."/>
            <person name="Chen W.-M."/>
            <person name="Chen H.-K."/>
            <person name="Liaw S.-J."/>
            <person name="Muhle E."/>
            <person name="Clermont D."/>
        </authorList>
    </citation>
    <scope>NUCLEOTIDE SEQUENCE</scope>
    <source>
        <strain evidence="2">WLa1L2M3</strain>
    </source>
</reference>
<dbReference type="Proteomes" id="UP001163719">
    <property type="component" value="Unassembled WGS sequence"/>
</dbReference>
<evidence type="ECO:0000259" key="1">
    <source>
        <dbReference type="Pfam" id="PF03544"/>
    </source>
</evidence>
<gene>
    <name evidence="2" type="ORF">OH806_05055</name>
</gene>
<dbReference type="EMBL" id="JAPDHV010000002">
    <property type="protein sequence ID" value="MCW3160635.1"/>
    <property type="molecule type" value="Genomic_DNA"/>
</dbReference>
<evidence type="ECO:0000313" key="2">
    <source>
        <dbReference type="EMBL" id="MCW3160635.1"/>
    </source>
</evidence>
<dbReference type="Pfam" id="PF03544">
    <property type="entry name" value="TonB_C"/>
    <property type="match status" value="1"/>
</dbReference>
<organism evidence="2 3">
    <name type="scientific">Chryseobacterium oryctis</name>
    <dbReference type="NCBI Taxonomy" id="2952618"/>
    <lineage>
        <taxon>Bacteria</taxon>
        <taxon>Pseudomonadati</taxon>
        <taxon>Bacteroidota</taxon>
        <taxon>Flavobacteriia</taxon>
        <taxon>Flavobacteriales</taxon>
        <taxon>Weeksellaceae</taxon>
        <taxon>Chryseobacterium group</taxon>
        <taxon>Chryseobacterium</taxon>
    </lineage>
</organism>
<sequence>MKIILFLSILFNILVFGQESVKDSVIIDDQLLQEQENYQVFLYSTKSAEFPQGIKTFRKMIAENFRMRKIKYSQKKETSQIIFIIKKDGTLTDIEAIGTNESFNQEVIRAVKKIKEKWIPAEINGKKARSRVEMPLTINFD</sequence>
<dbReference type="SUPFAM" id="SSF74653">
    <property type="entry name" value="TolA/TonB C-terminal domain"/>
    <property type="match status" value="1"/>
</dbReference>
<accession>A0ABT3HLH4</accession>
<dbReference type="InterPro" id="IPR037682">
    <property type="entry name" value="TonB_C"/>
</dbReference>
<evidence type="ECO:0000313" key="3">
    <source>
        <dbReference type="Proteomes" id="UP001163719"/>
    </source>
</evidence>
<keyword evidence="3" id="KW-1185">Reference proteome</keyword>
<name>A0ABT3HLH4_9FLAO</name>
<proteinExistence type="predicted"/>
<dbReference type="Gene3D" id="3.30.1150.10">
    <property type="match status" value="1"/>
</dbReference>
<feature type="domain" description="TonB C-terminal" evidence="1">
    <location>
        <begin position="79"/>
        <end position="140"/>
    </location>
</feature>
<dbReference type="RefSeq" id="WP_264742584.1">
    <property type="nucleotide sequence ID" value="NZ_JAPDHV010000002.1"/>
</dbReference>
<protein>
    <submittedName>
        <fullName evidence="2">Energy transducer TonB</fullName>
    </submittedName>
</protein>